<feature type="domain" description="FAD-binding" evidence="1">
    <location>
        <begin position="3"/>
        <end position="302"/>
    </location>
</feature>
<protein>
    <submittedName>
        <fullName evidence="2">FAD-dependent oxidoreductase</fullName>
    </submittedName>
</protein>
<organism evidence="2 3">
    <name type="scientific">Christiangramia salexigens</name>
    <dbReference type="NCBI Taxonomy" id="1913577"/>
    <lineage>
        <taxon>Bacteria</taxon>
        <taxon>Pseudomonadati</taxon>
        <taxon>Bacteroidota</taxon>
        <taxon>Flavobacteriia</taxon>
        <taxon>Flavobacteriales</taxon>
        <taxon>Flavobacteriaceae</taxon>
        <taxon>Christiangramia</taxon>
    </lineage>
</organism>
<dbReference type="Proteomes" id="UP000182510">
    <property type="component" value="Chromosome"/>
</dbReference>
<reference evidence="2 3" key="1">
    <citation type="submission" date="2016-11" db="EMBL/GenBank/DDBJ databases">
        <title>Gramella sp. LPB0144 isolated from marine environment.</title>
        <authorList>
            <person name="Kim E."/>
            <person name="Yi H."/>
        </authorList>
    </citation>
    <scope>NUCLEOTIDE SEQUENCE [LARGE SCALE GENOMIC DNA]</scope>
    <source>
        <strain evidence="2 3">LPB0144</strain>
    </source>
</reference>
<sequence length="373" mass="42342">MKETQVLIIGGGLAGLTTAIHLSQNNLRVILIERNEYPHHKVCGEYISMEVLPYLNSLNIDLTKLNGPEIHTFEYSTMAGEVIRASLEMGGLGLSRYRLDSFLFEQARGSCEILQDTVTESVFRNGSFITKCLSGTEYKSEFVLGAFGKRSNLDKFLNRNFFQSSSGWLGVKAHYRHKNFPDDLVALHNFEGGYCGLSKTETGNINACYLSNYKTFKKYKNTREFKEKVLFKNPHLKEFFLGADLLFEKEISIAQVSFDQKNRVEAHILMLGDAAGLIHPLCGNGMAIAIHSAKIVSENIIKYYGTKNYSRAMLEADYIYAWKIQFNSRMKNGRILQRILLNESLNSISQKLIKAMPDILPWIIKKTHGNYIC</sequence>
<evidence type="ECO:0000313" key="3">
    <source>
        <dbReference type="Proteomes" id="UP000182510"/>
    </source>
</evidence>
<dbReference type="PRINTS" id="PR00420">
    <property type="entry name" value="RNGMNOXGNASE"/>
</dbReference>
<evidence type="ECO:0000259" key="1">
    <source>
        <dbReference type="Pfam" id="PF01494"/>
    </source>
</evidence>
<dbReference type="EMBL" id="CP018153">
    <property type="protein sequence ID" value="APG59550.1"/>
    <property type="molecule type" value="Genomic_DNA"/>
</dbReference>
<dbReference type="PANTHER" id="PTHR42685">
    <property type="entry name" value="GERANYLGERANYL DIPHOSPHATE REDUCTASE"/>
    <property type="match status" value="1"/>
</dbReference>
<accession>A0A1L3J366</accession>
<dbReference type="InterPro" id="IPR002938">
    <property type="entry name" value="FAD-bd"/>
</dbReference>
<dbReference type="InterPro" id="IPR036188">
    <property type="entry name" value="FAD/NAD-bd_sf"/>
</dbReference>
<dbReference type="InterPro" id="IPR050407">
    <property type="entry name" value="Geranylgeranyl_reductase"/>
</dbReference>
<evidence type="ECO:0000313" key="2">
    <source>
        <dbReference type="EMBL" id="APG59550.1"/>
    </source>
</evidence>
<name>A0A1L3J366_9FLAO</name>
<dbReference type="KEGG" id="grl:LPB144_03610"/>
<dbReference type="PANTHER" id="PTHR42685:SF19">
    <property type="entry name" value="POSSIBLE OXIDOREDUCTASE"/>
    <property type="match status" value="1"/>
</dbReference>
<proteinExistence type="predicted"/>
<keyword evidence="3" id="KW-1185">Reference proteome</keyword>
<dbReference type="GO" id="GO:0071949">
    <property type="term" value="F:FAD binding"/>
    <property type="evidence" value="ECO:0007669"/>
    <property type="project" value="InterPro"/>
</dbReference>
<dbReference type="OrthoDB" id="1142316at2"/>
<dbReference type="Gene3D" id="3.50.50.60">
    <property type="entry name" value="FAD/NAD(P)-binding domain"/>
    <property type="match status" value="1"/>
</dbReference>
<dbReference type="RefSeq" id="WP_072552205.1">
    <property type="nucleotide sequence ID" value="NZ_CP018153.1"/>
</dbReference>
<dbReference type="SUPFAM" id="SSF51905">
    <property type="entry name" value="FAD/NAD(P)-binding domain"/>
    <property type="match status" value="1"/>
</dbReference>
<dbReference type="Pfam" id="PF01494">
    <property type="entry name" value="FAD_binding_3"/>
    <property type="match status" value="1"/>
</dbReference>
<dbReference type="STRING" id="1913577.LPB144_03610"/>
<gene>
    <name evidence="2" type="ORF">LPB144_03610</name>
</gene>
<dbReference type="AlphaFoldDB" id="A0A1L3J366"/>